<dbReference type="Proteomes" id="UP001249760">
    <property type="component" value="Unassembled WGS sequence"/>
</dbReference>
<evidence type="ECO:0000256" key="5">
    <source>
        <dbReference type="ARBA" id="ARBA00023136"/>
    </source>
</evidence>
<keyword evidence="4 8" id="KW-1133">Transmembrane helix</keyword>
<reference evidence="10 11" key="1">
    <citation type="submission" date="2023-05" db="EMBL/GenBank/DDBJ databases">
        <title>Streptomyces fuscus sp. nov., a brown-black pigment producing actinomyces isolated from dry sand of Sea duck farm.</title>
        <authorList>
            <person name="Xie J."/>
            <person name="Shen N."/>
        </authorList>
    </citation>
    <scope>NUCLEOTIDE SEQUENCE [LARGE SCALE GENOMIC DNA]</scope>
    <source>
        <strain evidence="10 11">CGMCC 4.1745</strain>
    </source>
</reference>
<keyword evidence="5 8" id="KW-0472">Membrane</keyword>
<feature type="compositionally biased region" description="Basic and acidic residues" evidence="7">
    <location>
        <begin position="493"/>
        <end position="508"/>
    </location>
</feature>
<name>A0ABU3JKJ9_9ACTN</name>
<feature type="transmembrane region" description="Helical" evidence="8">
    <location>
        <begin position="81"/>
        <end position="100"/>
    </location>
</feature>
<gene>
    <name evidence="10" type="ORF">QNO04_03310</name>
</gene>
<keyword evidence="11" id="KW-1185">Reference proteome</keyword>
<evidence type="ECO:0000256" key="7">
    <source>
        <dbReference type="SAM" id="MobiDB-lite"/>
    </source>
</evidence>
<organism evidence="10 11">
    <name type="scientific">Streptomyces lusitanus</name>
    <dbReference type="NCBI Taxonomy" id="68232"/>
    <lineage>
        <taxon>Bacteria</taxon>
        <taxon>Bacillati</taxon>
        <taxon>Actinomycetota</taxon>
        <taxon>Actinomycetes</taxon>
        <taxon>Kitasatosporales</taxon>
        <taxon>Streptomycetaceae</taxon>
        <taxon>Streptomyces</taxon>
    </lineage>
</organism>
<feature type="compositionally biased region" description="Basic and acidic residues" evidence="7">
    <location>
        <begin position="360"/>
        <end position="379"/>
    </location>
</feature>
<evidence type="ECO:0000313" key="11">
    <source>
        <dbReference type="Proteomes" id="UP001249760"/>
    </source>
</evidence>
<feature type="domain" description="Integral membrane bound transporter" evidence="9">
    <location>
        <begin position="583"/>
        <end position="708"/>
    </location>
</feature>
<feature type="compositionally biased region" description="Low complexity" evidence="7">
    <location>
        <begin position="524"/>
        <end position="539"/>
    </location>
</feature>
<evidence type="ECO:0000256" key="1">
    <source>
        <dbReference type="ARBA" id="ARBA00004651"/>
    </source>
</evidence>
<proteinExistence type="inferred from homology"/>
<sequence length="822" mass="85268">MSRTSDATPTRVRRLPVVGALRLGRPSDVWFKPALSVVAAVAPPSLLLVALGRLDLAAYTMAGSLCALYAHNRPYAARAKALAWVILGMLGGLAVALVAASLTRDAVVLVTVGALLAAVQKAVCDATRVGPPAHVILTFVSSATLFVPQTLGQIPGHLALAAAAGAWAWLVGMAPAPLRPHGPERRATAQALNAAAAYAAATARGGEGAAAARSAAYAAVHAAWQTLLAAGDRPSTTRGALERLVVRAEVALAAPADADPALLRTWARAVRGTGRVPCTDDPRRVGDGVCRDDLGSRGVGGGLRRGAGDLRRVGDGVRRGDEGSCGVGGGLRRGDGDLRRVGDGVCRGDEGSCGVGGGPRRADGDPRRVGDGVCRDDLGSRGVGDGPRRGDGDPRRVGDRPRPTADGPRREVHGLRRAGGDSLPVGDGPPPMGDGPRREAGDPRRLRRRVGGGRVRRRLDPQQRRHPAGRDHAPAEEVAGLDQEHHRPHQHGHVPEDDRPGPQGDRLRTTGVGPGTIGDGLHGTGEIPPRTGGIPPTTRDLPPAERDELLGVDAERDVPPRPLWRRLEALAPVALRTALGCALAGYAALALGADRPSWALVTAASLYQANVTLTWSRAVQRVVGNVVGVLLFAVVAPVAQLGPLALVLCILACNFGAEALIGRNYWLGSVCVTPLALLVTELPGHQPTGELVTGRVVDTLVGALVGFAAAVAVTDRRAGRRVERALTDVDRAREHAARLAAGPAATPAALEAARRGLAAAVVDLRATTDAAAGEWWQRALPQERVVLAEQAAHRTLAATVRRQGLLPDPGTSTHTHTEDASP</sequence>
<feature type="transmembrane region" description="Helical" evidence="8">
    <location>
        <begin position="665"/>
        <end position="684"/>
    </location>
</feature>
<dbReference type="PANTHER" id="PTHR30509:SF9">
    <property type="entry name" value="MULTIDRUG RESISTANCE PROTEIN MDTO"/>
    <property type="match status" value="1"/>
</dbReference>
<keyword evidence="2" id="KW-1003">Cell membrane</keyword>
<comment type="caution">
    <text evidence="10">The sequence shown here is derived from an EMBL/GenBank/DDBJ whole genome shotgun (WGS) entry which is preliminary data.</text>
</comment>
<keyword evidence="3 8" id="KW-0812">Transmembrane</keyword>
<feature type="compositionally biased region" description="Basic and acidic residues" evidence="7">
    <location>
        <begin position="332"/>
        <end position="350"/>
    </location>
</feature>
<dbReference type="Pfam" id="PF13515">
    <property type="entry name" value="FUSC_2"/>
    <property type="match status" value="1"/>
</dbReference>
<dbReference type="RefSeq" id="WP_394309499.1">
    <property type="nucleotide sequence ID" value="NZ_JASKMA010000002.1"/>
</dbReference>
<feature type="compositionally biased region" description="Basic and acidic residues" evidence="7">
    <location>
        <begin position="306"/>
        <end position="322"/>
    </location>
</feature>
<evidence type="ECO:0000256" key="6">
    <source>
        <dbReference type="ARBA" id="ARBA00043993"/>
    </source>
</evidence>
<evidence type="ECO:0000313" key="10">
    <source>
        <dbReference type="EMBL" id="MDT6982471.1"/>
    </source>
</evidence>
<accession>A0ABU3JKJ9</accession>
<evidence type="ECO:0000256" key="4">
    <source>
        <dbReference type="ARBA" id="ARBA00022989"/>
    </source>
</evidence>
<feature type="compositionally biased region" description="Basic and acidic residues" evidence="7">
    <location>
        <begin position="435"/>
        <end position="444"/>
    </location>
</feature>
<evidence type="ECO:0000256" key="8">
    <source>
        <dbReference type="SAM" id="Phobius"/>
    </source>
</evidence>
<dbReference type="InterPro" id="IPR049453">
    <property type="entry name" value="Memb_transporter_dom"/>
</dbReference>
<comment type="subcellular location">
    <subcellularLocation>
        <location evidence="1">Cell membrane</location>
        <topology evidence="1">Multi-pass membrane protein</topology>
    </subcellularLocation>
</comment>
<feature type="transmembrane region" description="Helical" evidence="8">
    <location>
        <begin position="626"/>
        <end position="653"/>
    </location>
</feature>
<feature type="transmembrane region" description="Helical" evidence="8">
    <location>
        <begin position="696"/>
        <end position="714"/>
    </location>
</feature>
<comment type="similarity">
    <text evidence="6">Belongs to the YccS/YhfK family.</text>
</comment>
<feature type="compositionally biased region" description="Basic and acidic residues" evidence="7">
    <location>
        <begin position="458"/>
        <end position="475"/>
    </location>
</feature>
<feature type="compositionally biased region" description="Gly residues" evidence="7">
    <location>
        <begin position="512"/>
        <end position="523"/>
    </location>
</feature>
<evidence type="ECO:0000256" key="2">
    <source>
        <dbReference type="ARBA" id="ARBA00022475"/>
    </source>
</evidence>
<evidence type="ECO:0000259" key="9">
    <source>
        <dbReference type="Pfam" id="PF13515"/>
    </source>
</evidence>
<feature type="region of interest" description="Disordered" evidence="7">
    <location>
        <begin position="801"/>
        <end position="822"/>
    </location>
</feature>
<feature type="compositionally biased region" description="Basic residues" evidence="7">
    <location>
        <begin position="445"/>
        <end position="457"/>
    </location>
</feature>
<protein>
    <submittedName>
        <fullName evidence="10">FUSC family protein</fullName>
    </submittedName>
</protein>
<feature type="region of interest" description="Disordered" evidence="7">
    <location>
        <begin position="301"/>
        <end position="544"/>
    </location>
</feature>
<feature type="compositionally biased region" description="Basic and acidic residues" evidence="7">
    <location>
        <begin position="386"/>
        <end position="414"/>
    </location>
</feature>
<dbReference type="PANTHER" id="PTHR30509">
    <property type="entry name" value="P-HYDROXYBENZOIC ACID EFFLUX PUMP SUBUNIT-RELATED"/>
    <property type="match status" value="1"/>
</dbReference>
<dbReference type="EMBL" id="JASKMA010000002">
    <property type="protein sequence ID" value="MDT6982471.1"/>
    <property type="molecule type" value="Genomic_DNA"/>
</dbReference>
<evidence type="ECO:0000256" key="3">
    <source>
        <dbReference type="ARBA" id="ARBA00022692"/>
    </source>
</evidence>